<dbReference type="SUPFAM" id="SSF54928">
    <property type="entry name" value="RNA-binding domain, RBD"/>
    <property type="match status" value="2"/>
</dbReference>
<gene>
    <name evidence="1" type="ORF">CJ030_MR1G027069</name>
</gene>
<dbReference type="AlphaFoldDB" id="A0A6A1WME4"/>
<proteinExistence type="predicted"/>
<accession>A0A6A1WME4</accession>
<reference evidence="1 2" key="1">
    <citation type="journal article" date="2019" name="Plant Biotechnol. J.">
        <title>The red bayberry genome and genetic basis of sex determination.</title>
        <authorList>
            <person name="Jia H.M."/>
            <person name="Jia H.J."/>
            <person name="Cai Q.L."/>
            <person name="Wang Y."/>
            <person name="Zhao H.B."/>
            <person name="Yang W.F."/>
            <person name="Wang G.Y."/>
            <person name="Li Y.H."/>
            <person name="Zhan D.L."/>
            <person name="Shen Y.T."/>
            <person name="Niu Q.F."/>
            <person name="Chang L."/>
            <person name="Qiu J."/>
            <person name="Zhao L."/>
            <person name="Xie H.B."/>
            <person name="Fu W.Y."/>
            <person name="Jin J."/>
            <person name="Li X.W."/>
            <person name="Jiao Y."/>
            <person name="Zhou C.C."/>
            <person name="Tu T."/>
            <person name="Chai C.Y."/>
            <person name="Gao J.L."/>
            <person name="Fan L.J."/>
            <person name="van de Weg E."/>
            <person name="Wang J.Y."/>
            <person name="Gao Z.S."/>
        </authorList>
    </citation>
    <scope>NUCLEOTIDE SEQUENCE [LARGE SCALE GENOMIC DNA]</scope>
    <source>
        <tissue evidence="1">Leaves</tissue>
    </source>
</reference>
<dbReference type="SUPFAM" id="SSF63748">
    <property type="entry name" value="Tudor/PWWP/MBT"/>
    <property type="match status" value="1"/>
</dbReference>
<name>A0A6A1WME4_9ROSI</name>
<dbReference type="CDD" id="cd05162">
    <property type="entry name" value="PWWP"/>
    <property type="match status" value="1"/>
</dbReference>
<dbReference type="EMBL" id="RXIC02000019">
    <property type="protein sequence ID" value="KAB1225017.1"/>
    <property type="molecule type" value="Genomic_DNA"/>
</dbReference>
<keyword evidence="2" id="KW-1185">Reference proteome</keyword>
<dbReference type="CDD" id="cd00590">
    <property type="entry name" value="RRM_SF"/>
    <property type="match status" value="1"/>
</dbReference>
<dbReference type="OrthoDB" id="1914593at2759"/>
<protein>
    <recommendedName>
        <fullName evidence="3">PWWP domain-containing protein</fullName>
    </recommendedName>
</protein>
<dbReference type="Gene3D" id="3.30.70.330">
    <property type="match status" value="2"/>
</dbReference>
<sequence>MQRGEIVWARVFLPQKWWPGLVLRTDALGVLVSFFHVEPPSYFLESEVRPFENNFRSLRCSTSGALLDRALEFFGRRNLSSLKCPCQRKNGGPRVTEASATSFQAVGVLEFVRGVAVSPWVEEADFVDAVRALAQVQAFRSYSSGQQRLMYNRHHKRDVLELEHEYQLLFEEGEVKLAAGVGISEHQPDNSSQVQIKQQKAQLVNEMLVNLQCLALDPFDQIRKCSSNLEQNVLRFRSLSFHNIPDIHLKKCLQPKSTEAHFSHPGYIKSKLSANDDEKQGNGEIFCSSVSCIGPSVSYMGLKRKLDQPSISECSFKLQKTMPFFSITGIRASLQIDKTGSKTMASDAFISGPVLSDPYFRICMTMLSFQLEGSDHYLKKKQRSGYEIELFHPSFPFSPLNLKIKHQSSTRSQSLVDGVQKMLDISLLEEASHPDAVVEIRKLRKPEKNDVSQSDARACISCIKRQEPGKHLHVWKDNGFQDESVKDDCNLSALQPFAGHTNSTEDSTLANKKCMLQSDGISNIITMVPGDVGAMSIRSNEAPSDNVAFEDSFKKGRELYRPVTSDVSFELQRGRQFETLSASASLHMEFPRDFKLPSKQELVKVFSPFGTVDTVRTRISSSTGAAQVVFLHPTDALAAYQYAKKRRALFGEANIRFWLDPLEHRRRGTEFSVPCPSSTGKPMNVKSCQPSFKPQRIGRLEALATFSASTSLHMKFPKDFKLPSKEELVKKFSPFGKVDYIGTKVFSCTGAAQVVFSKPIDAIAAYQYAKKKGVLFGGANIRYWLDPLEHRRRGTKFSALSPSLTGKPVNLKSCIKKPRPPDMRDKKKPYKVRFTIET</sequence>
<evidence type="ECO:0000313" key="2">
    <source>
        <dbReference type="Proteomes" id="UP000516437"/>
    </source>
</evidence>
<organism evidence="1 2">
    <name type="scientific">Morella rubra</name>
    <name type="common">Chinese bayberry</name>
    <dbReference type="NCBI Taxonomy" id="262757"/>
    <lineage>
        <taxon>Eukaryota</taxon>
        <taxon>Viridiplantae</taxon>
        <taxon>Streptophyta</taxon>
        <taxon>Embryophyta</taxon>
        <taxon>Tracheophyta</taxon>
        <taxon>Spermatophyta</taxon>
        <taxon>Magnoliopsida</taxon>
        <taxon>eudicotyledons</taxon>
        <taxon>Gunneridae</taxon>
        <taxon>Pentapetalae</taxon>
        <taxon>rosids</taxon>
        <taxon>fabids</taxon>
        <taxon>Fagales</taxon>
        <taxon>Myricaceae</taxon>
        <taxon>Morella</taxon>
    </lineage>
</organism>
<dbReference type="InterPro" id="IPR052657">
    <property type="entry name" value="PDP_family_Arabidopsis"/>
</dbReference>
<dbReference type="PANTHER" id="PTHR10688">
    <property type="entry name" value="PWWP DOMAIN-CONTAINING PROTEIN"/>
    <property type="match status" value="1"/>
</dbReference>
<evidence type="ECO:0008006" key="3">
    <source>
        <dbReference type="Google" id="ProtNLM"/>
    </source>
</evidence>
<dbReference type="GO" id="GO:0003676">
    <property type="term" value="F:nucleic acid binding"/>
    <property type="evidence" value="ECO:0007669"/>
    <property type="project" value="InterPro"/>
</dbReference>
<dbReference type="InterPro" id="IPR035979">
    <property type="entry name" value="RBD_domain_sf"/>
</dbReference>
<comment type="caution">
    <text evidence="1">The sequence shown here is derived from an EMBL/GenBank/DDBJ whole genome shotgun (WGS) entry which is preliminary data.</text>
</comment>
<dbReference type="InterPro" id="IPR012677">
    <property type="entry name" value="Nucleotide-bd_a/b_plait_sf"/>
</dbReference>
<dbReference type="PANTHER" id="PTHR10688:SF2">
    <property type="entry name" value="PWWP DOMAIN-CONTAINING PROTEIN"/>
    <property type="match status" value="1"/>
</dbReference>
<evidence type="ECO:0000313" key="1">
    <source>
        <dbReference type="EMBL" id="KAB1225017.1"/>
    </source>
</evidence>
<dbReference type="Proteomes" id="UP000516437">
    <property type="component" value="Chromosome 1"/>
</dbReference>